<accession>A0ABQ9XTD1</accession>
<comment type="caution">
    <text evidence="3">The sequence shown here is derived from an EMBL/GenBank/DDBJ whole genome shotgun (WGS) entry which is preliminary data.</text>
</comment>
<feature type="domain" description="UDENN" evidence="2">
    <location>
        <begin position="1"/>
        <end position="330"/>
    </location>
</feature>
<feature type="compositionally biased region" description="Basic and acidic residues" evidence="1">
    <location>
        <begin position="1147"/>
        <end position="1162"/>
    </location>
</feature>
<dbReference type="PROSITE" id="PS50211">
    <property type="entry name" value="DENN"/>
    <property type="match status" value="1"/>
</dbReference>
<dbReference type="EMBL" id="JARBJD010000075">
    <property type="protein sequence ID" value="KAK2954730.1"/>
    <property type="molecule type" value="Genomic_DNA"/>
</dbReference>
<evidence type="ECO:0000313" key="4">
    <source>
        <dbReference type="Proteomes" id="UP001281761"/>
    </source>
</evidence>
<keyword evidence="4" id="KW-1185">Reference proteome</keyword>
<feature type="compositionally biased region" description="Acidic residues" evidence="1">
    <location>
        <begin position="287"/>
        <end position="304"/>
    </location>
</feature>
<feature type="compositionally biased region" description="Acidic residues" evidence="1">
    <location>
        <begin position="728"/>
        <end position="740"/>
    </location>
</feature>
<dbReference type="Pfam" id="PF02141">
    <property type="entry name" value="DENN"/>
    <property type="match status" value="1"/>
</dbReference>
<protein>
    <recommendedName>
        <fullName evidence="2">UDENN domain-containing protein</fullName>
    </recommendedName>
</protein>
<reference evidence="3 4" key="1">
    <citation type="journal article" date="2022" name="bioRxiv">
        <title>Genomics of Preaxostyla Flagellates Illuminates Evolutionary Transitions and the Path Towards Mitochondrial Loss.</title>
        <authorList>
            <person name="Novak L.V.F."/>
            <person name="Treitli S.C."/>
            <person name="Pyrih J."/>
            <person name="Halakuc P."/>
            <person name="Pipaliya S.V."/>
            <person name="Vacek V."/>
            <person name="Brzon O."/>
            <person name="Soukal P."/>
            <person name="Eme L."/>
            <person name="Dacks J.B."/>
            <person name="Karnkowska A."/>
            <person name="Elias M."/>
            <person name="Hampl V."/>
        </authorList>
    </citation>
    <scope>NUCLEOTIDE SEQUENCE [LARGE SCALE GENOMIC DNA]</scope>
    <source>
        <strain evidence="3">NAU3</strain>
        <tissue evidence="3">Gut</tissue>
    </source>
</reference>
<feature type="compositionally biased region" description="Polar residues" evidence="1">
    <location>
        <begin position="319"/>
        <end position="328"/>
    </location>
</feature>
<gene>
    <name evidence="3" type="ORF">BLNAU_10386</name>
</gene>
<dbReference type="InterPro" id="IPR001194">
    <property type="entry name" value="cDENN_dom"/>
</dbReference>
<dbReference type="Proteomes" id="UP001281761">
    <property type="component" value="Unassembled WGS sequence"/>
</dbReference>
<sequence length="1232" mass="136856">MYKQTDLYSQSSLPSTETSSSVFMPLLEPFQNVNPFPQGGDSLNVFVSTEFSSDKSGNIVYSQSSKQPFTLQIPHSLYGVPTDLNIFSIIFQQIPPSLLLSLHVHHLLDIPIIITGASPAVISYTCFSIVHLFLPFSYCGQFIPLIPAHLSHVAEVFMPSVIGILPECLSSDLSIYSSAIMVNLSDKRVILPNNDNYRQTCPNVIPSTISTSLVWLPNPPGLTQATRDVWDLLVECGIRRGEGGKNPNPRDDQDVETDTFSGGVSSLSDPFTPETTDFEQEIGSQSEDIDMDRPESDEDYSDDSDTLKTNRLAAGRKANQYSSMTTRGQRLRRDVLADETVGDTNQSATLPSSGNPGKQRVSAFIPTRIASKDLRSATNIKHASLNDFGSPKRTVRNSTHPSHLWGAWKRRVCLYNGKLESVWGVQNGDWWPVCQKGGIRNDKMGRVLTRLENSEQRDGRHNEGQRRKDLAQVARLPLLKSFYVTHSSSATGFAENGWVLKKLGANQASSPRNIISALSNNTAQSSLSFFEDERTHTKSQTNFKATELSLNRHVVGFNQLLGTLNNTQIIPSSVIPNNSSLTNTTAGITLPIGQLHNARNIPFFLSLSLPLSYSHRLLLIFLRWHAAILTHARLAVKTDTKTFQLDRFVASFSFLKMPFAKAFVNTQHFTVFVEEHTPLWAEEMEKQLMLDSYSIDQGEMDVIGDDGTDQATTDQSIDAFSSHHAEDDSSDSSDDVDDFDLLFPSPKPKEMTETKRSALLSTSLSSSQSSLHSPTPTQPFQSKLRLNQGHPKALGLLSKQNKFFGQSFSALPVLSPSTDPNQTQSSTEMMTTMNSSMNTSDRMTDQFHLNQEETQLEPVIVSDETQTTLLWGTTTPFQPRLELESCLIDDEEMNDDEEPSGGEENWIDREENEKVEAEDDDVDVTLTNSLAFHRAKNDSGWSRWSRKWKVSQEDRINAHEQFLSHSGMCLGPSSWKRSHVTTTFSALCSPVSSFVGSVAEIPSVSAGLTGGFGGRMSEPRHRGDWETGTEDGYVTVGEVRRRLDLVNRITRVAQRKPVQNDLKGEKTIQTNSLLQLTDTIPLRFQRPQLSKEDESPTPLVIPSQKKLITNSYIHSGYPWMSLVKVMPPTGTQLTQHPPLHLDEEEPAKEVGKETVKIEDVHVHPLASFQTESKETTTQQLRVPQRKPPSAPMPAPPPVFTRSAPPPPPPKAKPQNTGVPPVSDSPDPDEHVE</sequence>
<feature type="compositionally biased region" description="Polar residues" evidence="1">
    <location>
        <begin position="258"/>
        <end position="275"/>
    </location>
</feature>
<feature type="compositionally biased region" description="Basic and acidic residues" evidence="1">
    <location>
        <begin position="747"/>
        <end position="756"/>
    </location>
</feature>
<feature type="region of interest" description="Disordered" evidence="1">
    <location>
        <begin position="720"/>
        <end position="783"/>
    </location>
</feature>
<proteinExistence type="predicted"/>
<evidence type="ECO:0000259" key="2">
    <source>
        <dbReference type="PROSITE" id="PS50211"/>
    </source>
</evidence>
<feature type="compositionally biased region" description="Basic and acidic residues" evidence="1">
    <location>
        <begin position="906"/>
        <end position="915"/>
    </location>
</feature>
<feature type="compositionally biased region" description="Polar residues" evidence="1">
    <location>
        <begin position="342"/>
        <end position="356"/>
    </location>
</feature>
<dbReference type="InterPro" id="IPR037516">
    <property type="entry name" value="Tripartite_DENN"/>
</dbReference>
<feature type="region of interest" description="Disordered" evidence="1">
    <location>
        <begin position="1131"/>
        <end position="1232"/>
    </location>
</feature>
<name>A0ABQ9XTD1_9EUKA</name>
<dbReference type="PANTHER" id="PTHR15288">
    <property type="entry name" value="DENN DOMAIN-CONTAINING PROTEIN 2"/>
    <property type="match status" value="1"/>
</dbReference>
<feature type="compositionally biased region" description="Pro residues" evidence="1">
    <location>
        <begin position="1185"/>
        <end position="1211"/>
    </location>
</feature>
<dbReference type="InterPro" id="IPR043153">
    <property type="entry name" value="DENN_C"/>
</dbReference>
<dbReference type="Gene3D" id="3.40.50.11500">
    <property type="match status" value="1"/>
</dbReference>
<feature type="region of interest" description="Disordered" evidence="1">
    <location>
        <begin position="240"/>
        <end position="360"/>
    </location>
</feature>
<feature type="compositionally biased region" description="Acidic residues" evidence="1">
    <location>
        <begin position="890"/>
        <end position="901"/>
    </location>
</feature>
<feature type="region of interest" description="Disordered" evidence="1">
    <location>
        <begin position="890"/>
        <end position="919"/>
    </location>
</feature>
<dbReference type="InterPro" id="IPR051942">
    <property type="entry name" value="DENN_domain_containing_2"/>
</dbReference>
<organism evidence="3 4">
    <name type="scientific">Blattamonas nauphoetae</name>
    <dbReference type="NCBI Taxonomy" id="2049346"/>
    <lineage>
        <taxon>Eukaryota</taxon>
        <taxon>Metamonada</taxon>
        <taxon>Preaxostyla</taxon>
        <taxon>Oxymonadida</taxon>
        <taxon>Blattamonas</taxon>
    </lineage>
</organism>
<evidence type="ECO:0000256" key="1">
    <source>
        <dbReference type="SAM" id="MobiDB-lite"/>
    </source>
</evidence>
<dbReference type="PANTHER" id="PTHR15288:SF0">
    <property type="entry name" value="UDENN DOMAIN-CONTAINING PROTEIN"/>
    <property type="match status" value="1"/>
</dbReference>
<feature type="compositionally biased region" description="Basic and acidic residues" evidence="1">
    <location>
        <begin position="240"/>
        <end position="252"/>
    </location>
</feature>
<feature type="compositionally biased region" description="Polar residues" evidence="1">
    <location>
        <begin position="1167"/>
        <end position="1181"/>
    </location>
</feature>
<feature type="compositionally biased region" description="Polar residues" evidence="1">
    <location>
        <begin position="774"/>
        <end position="783"/>
    </location>
</feature>
<feature type="compositionally biased region" description="Low complexity" evidence="1">
    <location>
        <begin position="757"/>
        <end position="773"/>
    </location>
</feature>
<dbReference type="SMART" id="SM00799">
    <property type="entry name" value="DENN"/>
    <property type="match status" value="1"/>
</dbReference>
<evidence type="ECO:0000313" key="3">
    <source>
        <dbReference type="EMBL" id="KAK2954730.1"/>
    </source>
</evidence>